<organism evidence="2 3">
    <name type="scientific">Amycolatopsis antarctica</name>
    <dbReference type="NCBI Taxonomy" id="1854586"/>
    <lineage>
        <taxon>Bacteria</taxon>
        <taxon>Bacillati</taxon>
        <taxon>Actinomycetota</taxon>
        <taxon>Actinomycetes</taxon>
        <taxon>Pseudonocardiales</taxon>
        <taxon>Pseudonocardiaceae</taxon>
        <taxon>Amycolatopsis</taxon>
    </lineage>
</organism>
<evidence type="ECO:0000256" key="1">
    <source>
        <dbReference type="SAM" id="MobiDB-lite"/>
    </source>
</evidence>
<dbReference type="Proteomes" id="UP000242444">
    <property type="component" value="Unassembled WGS sequence"/>
</dbReference>
<protein>
    <submittedName>
        <fullName evidence="2">Uncharacterized protein</fullName>
    </submittedName>
</protein>
<dbReference type="InParanoid" id="A0A263D5D8"/>
<accession>A0A263D5D8</accession>
<evidence type="ECO:0000313" key="3">
    <source>
        <dbReference type="Proteomes" id="UP000242444"/>
    </source>
</evidence>
<keyword evidence="3" id="KW-1185">Reference proteome</keyword>
<evidence type="ECO:0000313" key="2">
    <source>
        <dbReference type="EMBL" id="OZM73409.1"/>
    </source>
</evidence>
<dbReference type="EMBL" id="NKYE01000005">
    <property type="protein sequence ID" value="OZM73409.1"/>
    <property type="molecule type" value="Genomic_DNA"/>
</dbReference>
<sequence length="198" mass="20184">MMAIGAVVSISACGQQSAMSPAAQPPPAGGPGITADEAVRQDETTRWASGYCTTVGGLVQTLTTMPAVDPSSPESAARTSSELLAVMIGGLDRTIDGLGELGPAPGQEGDLARQNVSADLTRIRERAVATKADVDETPPSSEDGREAIGAVKLPLDALAGLRLLKGFDATPALDTATRRAPSCADLAKRDPAAEPPPR</sequence>
<dbReference type="AlphaFoldDB" id="A0A263D5D8"/>
<feature type="region of interest" description="Disordered" evidence="1">
    <location>
        <begin position="170"/>
        <end position="198"/>
    </location>
</feature>
<name>A0A263D5D8_9PSEU</name>
<comment type="caution">
    <text evidence="2">The sequence shown here is derived from an EMBL/GenBank/DDBJ whole genome shotgun (WGS) entry which is preliminary data.</text>
</comment>
<proteinExistence type="predicted"/>
<gene>
    <name evidence="2" type="ORF">CFN78_11285</name>
</gene>
<feature type="compositionally biased region" description="Basic and acidic residues" evidence="1">
    <location>
        <begin position="186"/>
        <end position="198"/>
    </location>
</feature>
<reference evidence="2 3" key="1">
    <citation type="submission" date="2017-07" db="EMBL/GenBank/DDBJ databases">
        <title>Amycolatopsis antarcticus sp. nov., isolated from the surface of an Antarcticus brown macroalga.</title>
        <authorList>
            <person name="Wang J."/>
            <person name="Leiva S."/>
            <person name="Huang J."/>
            <person name="Huang Y."/>
        </authorList>
    </citation>
    <scope>NUCLEOTIDE SEQUENCE [LARGE SCALE GENOMIC DNA]</scope>
    <source>
        <strain evidence="2 3">AU-G6</strain>
    </source>
</reference>